<keyword evidence="2" id="KW-1133">Transmembrane helix</keyword>
<dbReference type="SUPFAM" id="SSF81324">
    <property type="entry name" value="Voltage-gated potassium channels"/>
    <property type="match status" value="1"/>
</dbReference>
<evidence type="ECO:0000256" key="1">
    <source>
        <dbReference type="ARBA" id="ARBA00004651"/>
    </source>
</evidence>
<keyword evidence="2" id="KW-0472">Membrane</keyword>
<evidence type="ECO:0000256" key="2">
    <source>
        <dbReference type="SAM" id="Phobius"/>
    </source>
</evidence>
<feature type="non-terminal residue" evidence="4">
    <location>
        <position position="210"/>
    </location>
</feature>
<dbReference type="PANTHER" id="PTHR43833">
    <property type="entry name" value="POTASSIUM CHANNEL PROTEIN 2-RELATED-RELATED"/>
    <property type="match status" value="1"/>
</dbReference>
<dbReference type="Gene3D" id="3.40.50.720">
    <property type="entry name" value="NAD(P)-binding Rossmann-like Domain"/>
    <property type="match status" value="1"/>
</dbReference>
<dbReference type="InterPro" id="IPR003148">
    <property type="entry name" value="RCK_N"/>
</dbReference>
<dbReference type="InterPro" id="IPR036291">
    <property type="entry name" value="NAD(P)-bd_dom_sf"/>
</dbReference>
<proteinExistence type="predicted"/>
<dbReference type="PRINTS" id="PR00169">
    <property type="entry name" value="KCHANNEL"/>
</dbReference>
<comment type="caution">
    <text evidence="4">The sequence shown here is derived from an EMBL/GenBank/DDBJ whole genome shotgun (WGS) entry which is preliminary data.</text>
</comment>
<dbReference type="Pfam" id="PF02254">
    <property type="entry name" value="TrkA_N"/>
    <property type="match status" value="1"/>
</dbReference>
<dbReference type="InterPro" id="IPR050721">
    <property type="entry name" value="Trk_Ktr_HKT_K-transport"/>
</dbReference>
<feature type="transmembrane region" description="Helical" evidence="2">
    <location>
        <begin position="44"/>
        <end position="65"/>
    </location>
</feature>
<gene>
    <name evidence="4" type="ORF">LCGC14_3065990</name>
</gene>
<feature type="transmembrane region" description="Helical" evidence="2">
    <location>
        <begin position="12"/>
        <end position="32"/>
    </location>
</feature>
<dbReference type="AlphaFoldDB" id="A0A0F8WI42"/>
<dbReference type="Gene3D" id="1.10.287.70">
    <property type="match status" value="1"/>
</dbReference>
<name>A0A0F8WI42_9ZZZZ</name>
<sequence>MYYIEGSVQPEQFPNILATFWWAIATLTTVGYGDVVAHTPSSKIIVIILIITGILAIAIGSQLIFDRIIKFQLNRTTLLPSNPLDYHDHVVIAGYGAKGRRIAEIFRDRFVQVIIVEKDIERAKLAEYSGFEILRADITKPGVLRILSLDRANAICLLLTNDSATIQTAILARSFSEDLRIYAEISSLPTYDIIKFAGVDRPISQVDFLA</sequence>
<reference evidence="4" key="1">
    <citation type="journal article" date="2015" name="Nature">
        <title>Complex archaea that bridge the gap between prokaryotes and eukaryotes.</title>
        <authorList>
            <person name="Spang A."/>
            <person name="Saw J.H."/>
            <person name="Jorgensen S.L."/>
            <person name="Zaremba-Niedzwiedzka K."/>
            <person name="Martijn J."/>
            <person name="Lind A.E."/>
            <person name="van Eijk R."/>
            <person name="Schleper C."/>
            <person name="Guy L."/>
            <person name="Ettema T.J."/>
        </authorList>
    </citation>
    <scope>NUCLEOTIDE SEQUENCE</scope>
</reference>
<dbReference type="GO" id="GO:0006813">
    <property type="term" value="P:potassium ion transport"/>
    <property type="evidence" value="ECO:0007669"/>
    <property type="project" value="InterPro"/>
</dbReference>
<organism evidence="4">
    <name type="scientific">marine sediment metagenome</name>
    <dbReference type="NCBI Taxonomy" id="412755"/>
    <lineage>
        <taxon>unclassified sequences</taxon>
        <taxon>metagenomes</taxon>
        <taxon>ecological metagenomes</taxon>
    </lineage>
</organism>
<evidence type="ECO:0000313" key="4">
    <source>
        <dbReference type="EMBL" id="KKK56293.1"/>
    </source>
</evidence>
<dbReference type="SUPFAM" id="SSF51735">
    <property type="entry name" value="NAD(P)-binding Rossmann-fold domains"/>
    <property type="match status" value="1"/>
</dbReference>
<dbReference type="Pfam" id="PF07885">
    <property type="entry name" value="Ion_trans_2"/>
    <property type="match status" value="1"/>
</dbReference>
<dbReference type="InterPro" id="IPR013099">
    <property type="entry name" value="K_chnl_dom"/>
</dbReference>
<accession>A0A0F8WI42</accession>
<comment type="subcellular location">
    <subcellularLocation>
        <location evidence="1">Cell membrane</location>
        <topology evidence="1">Multi-pass membrane protein</topology>
    </subcellularLocation>
</comment>
<feature type="domain" description="RCK N-terminal" evidence="3">
    <location>
        <begin position="87"/>
        <end position="203"/>
    </location>
</feature>
<dbReference type="EMBL" id="LAZR01065070">
    <property type="protein sequence ID" value="KKK56293.1"/>
    <property type="molecule type" value="Genomic_DNA"/>
</dbReference>
<dbReference type="PROSITE" id="PS51201">
    <property type="entry name" value="RCK_N"/>
    <property type="match status" value="1"/>
</dbReference>
<evidence type="ECO:0000259" key="3">
    <source>
        <dbReference type="PROSITE" id="PS51201"/>
    </source>
</evidence>
<protein>
    <recommendedName>
        <fullName evidence="3">RCK N-terminal domain-containing protein</fullName>
    </recommendedName>
</protein>
<dbReference type="PANTHER" id="PTHR43833:SF9">
    <property type="entry name" value="POTASSIUM CHANNEL PROTEIN YUGO-RELATED"/>
    <property type="match status" value="1"/>
</dbReference>
<keyword evidence="2" id="KW-0812">Transmembrane</keyword>
<dbReference type="GO" id="GO:0005886">
    <property type="term" value="C:plasma membrane"/>
    <property type="evidence" value="ECO:0007669"/>
    <property type="project" value="UniProtKB-SubCell"/>
</dbReference>